<feature type="compositionally biased region" description="Low complexity" evidence="10">
    <location>
        <begin position="25"/>
        <end position="42"/>
    </location>
</feature>
<evidence type="ECO:0000256" key="3">
    <source>
        <dbReference type="ARBA" id="ARBA00022737"/>
    </source>
</evidence>
<evidence type="ECO:0000313" key="12">
    <source>
        <dbReference type="EMBL" id="GBP54294.1"/>
    </source>
</evidence>
<evidence type="ECO:0000313" key="13">
    <source>
        <dbReference type="Proteomes" id="UP000299102"/>
    </source>
</evidence>
<feature type="region of interest" description="Disordered" evidence="10">
    <location>
        <begin position="984"/>
        <end position="1013"/>
    </location>
</feature>
<evidence type="ECO:0000259" key="11">
    <source>
        <dbReference type="PROSITE" id="PS50016"/>
    </source>
</evidence>
<feature type="domain" description="PHD-type" evidence="11">
    <location>
        <begin position="376"/>
        <end position="432"/>
    </location>
</feature>
<dbReference type="InterPro" id="IPR036910">
    <property type="entry name" value="HMG_box_dom_sf"/>
</dbReference>
<dbReference type="FunFam" id="3.30.40.10:FF:000852">
    <property type="entry name" value="Histone-lysine N-methyltransferase 2C"/>
    <property type="match status" value="1"/>
</dbReference>
<dbReference type="STRING" id="151549.A0A4C1WW52"/>
<keyword evidence="5" id="KW-0862">Zinc</keyword>
<feature type="compositionally biased region" description="Gly residues" evidence="10">
    <location>
        <begin position="1384"/>
        <end position="1396"/>
    </location>
</feature>
<keyword evidence="13" id="KW-1185">Reference proteome</keyword>
<dbReference type="InterPro" id="IPR011011">
    <property type="entry name" value="Znf_FYVE_PHD"/>
</dbReference>
<proteinExistence type="predicted"/>
<dbReference type="PANTHER" id="PTHR45888">
    <property type="entry name" value="HL01030P-RELATED"/>
    <property type="match status" value="1"/>
</dbReference>
<feature type="region of interest" description="Disordered" evidence="10">
    <location>
        <begin position="1"/>
        <end position="51"/>
    </location>
</feature>
<feature type="region of interest" description="Disordered" evidence="10">
    <location>
        <begin position="634"/>
        <end position="653"/>
    </location>
</feature>
<dbReference type="InterPro" id="IPR001965">
    <property type="entry name" value="Znf_PHD"/>
</dbReference>
<evidence type="ECO:0000256" key="1">
    <source>
        <dbReference type="ARBA" id="ARBA00004123"/>
    </source>
</evidence>
<feature type="compositionally biased region" description="Basic and acidic residues" evidence="10">
    <location>
        <begin position="1417"/>
        <end position="1426"/>
    </location>
</feature>
<feature type="domain" description="PHD-type" evidence="11">
    <location>
        <begin position="465"/>
        <end position="526"/>
    </location>
</feature>
<sequence>MDVPDEGVLDVDILADDGSEDEGEAPPSSGPASTPTSCASSPRGEEPASPHGALAQISFFHHQPYSRPFFTSTRRGPGRPRKEGVKLAREGKIVRRYRATPGSVRGAKRHRSSRDDVLDDLLDVEDFVMPVSEEPPYFPEKWPGKVCALCNLGERSQLGQGEMRQINCNIPEGESTVSAVPRSGGTTPTSVLTPTSTPSTPMLPGLSSPPPELIDPQLHPLAMPVSRRQKGINKCKTPYYNLEHTDELSIIGHVEALEITAVVSNGTFYVHRCCLEFSPPFHDQVTSGSSGDDKETLEESRIKGIVIAALFRKCAFCTKHGASIPCSADIDCRTCHVVGDIANLMTCVTCGAHYHGTCVGLAQLPGVRAGWACRSCRVCQVCRLDVAPGMSPAESRAVTCEHCDKQYHATCLRPMMATVPKYGWKCKCCRVCSDCGARSPGAGPSSRWHAHYTVCDSCYQQRNKGSCCPLCRRAYRAAAQRDMIRCTLCKRYVHGMCDPDAEPQQYKMKKEQNPSYEYVCPICKPNLQLAAIKNTSFEDEGTQTPSRDSSFSEDLLQEQDPLALETKIDIGLGKGKPYTVSSKVAKKKISGYKMKGGFVAAGKLGFQKRQRSIFLDFGRKRGAKPKMRGVFGVPGLGLQRPQAPDNKTSEDDPDLKTLYSGSVRAGGSSWPLSLLQLQSLGPMTNVLVNPELIIRCVENKLVLCSSKDKFVLTQDLCVMCGAIGTDSEGCLIACSQCGQTYHPYCVSIKVSKVIVTLGWRCLDCTVCEGCGQRGDDALLVLCDDCDTAWHTYCARPQLTEVPRGSWRCERCRRCQTCGTVDTHVWNESYTECGPCASLVMCCVCSKPYSDGELIIQCEPCHRWLHATCDNIRTENDAEICCQAGYQCLLCRGRDIPPPHLAKAIESIPTPTIRVPPPAPQSFCLGREYYVDDVCLSQYGASFMKDLETKLGITHTRRKRRFKNEHPDKDAEIMASIETVVQNADTDLGNDDSKPDSTAEVKDETGIPPNPNYKEGTVWNVATDGPPPEGFTLYTTESGRTVLRRKRQRNLNKLGIGGFVVRQRQATLRAQADDEKDGDGAQPSGESPSNKRKPRRKPRSKLMEQFPSYMQEAFFGKDLLEPTKSVVTSTANPLESPGGCSSLRPLTPEGLRELRDFKVDFDNSDSDGEDVMAALTPFDDNDTSVVISLKEDEIDLLNSLKPKDDREDQGNGSTHMDGTMRIKTETGQEEVQLKHTEDSTALKNAILGPAQGESSFENTSQSESIPTVHSTKTEPIGSETGGSSAASTISPKDELSLLGVSLDAMVRDSLPDMDGADVDEIFKGVLTDDSQESQESSVSYVNSMGGTPYSQQRHQLASPMDYASPYHTEYGSGSNSQLSPAFSESGGGNSGGGGSSGGPWSSAETSTAAPPPTYNQRSTDKMRTDESTKATISAVLYANTNHPEWKTEFPVWVDRCKQILKKWRALPGDQKAPYLQRARDNRSEIRMKKAQQNSGASTTAGAVAVTSASTTGGVSEEGDGAAASSANPTATMNTSERASGSVVGSTITAVAGASANVTSGGANVPVRAPNVTVTAGGLLEADAHIRVLTPSEIMRTLPPLHHTRDSAPVRAGRRAVPSPTAHRYSCGSRAHLLLYT</sequence>
<organism evidence="12 13">
    <name type="scientific">Eumeta variegata</name>
    <name type="common">Bagworm moth</name>
    <name type="synonym">Eumeta japonica</name>
    <dbReference type="NCBI Taxonomy" id="151549"/>
    <lineage>
        <taxon>Eukaryota</taxon>
        <taxon>Metazoa</taxon>
        <taxon>Ecdysozoa</taxon>
        <taxon>Arthropoda</taxon>
        <taxon>Hexapoda</taxon>
        <taxon>Insecta</taxon>
        <taxon>Pterygota</taxon>
        <taxon>Neoptera</taxon>
        <taxon>Endopterygota</taxon>
        <taxon>Lepidoptera</taxon>
        <taxon>Glossata</taxon>
        <taxon>Ditrysia</taxon>
        <taxon>Tineoidea</taxon>
        <taxon>Psychidae</taxon>
        <taxon>Oiketicinae</taxon>
        <taxon>Eumeta</taxon>
    </lineage>
</organism>
<dbReference type="Proteomes" id="UP000299102">
    <property type="component" value="Unassembled WGS sequence"/>
</dbReference>
<reference evidence="12 13" key="1">
    <citation type="journal article" date="2019" name="Commun. Biol.">
        <title>The bagworm genome reveals a unique fibroin gene that provides high tensile strength.</title>
        <authorList>
            <person name="Kono N."/>
            <person name="Nakamura H."/>
            <person name="Ohtoshi R."/>
            <person name="Tomita M."/>
            <person name="Numata K."/>
            <person name="Arakawa K."/>
        </authorList>
    </citation>
    <scope>NUCLEOTIDE SEQUENCE [LARGE SCALE GENOMIC DNA]</scope>
</reference>
<feature type="compositionally biased region" description="Acidic residues" evidence="10">
    <location>
        <begin position="1"/>
        <end position="24"/>
    </location>
</feature>
<dbReference type="GO" id="GO:0003713">
    <property type="term" value="F:transcription coactivator activity"/>
    <property type="evidence" value="ECO:0007669"/>
    <property type="project" value="TreeGrafter"/>
</dbReference>
<feature type="compositionally biased region" description="Polar residues" evidence="10">
    <location>
        <begin position="1370"/>
        <end position="1381"/>
    </location>
</feature>
<feature type="region of interest" description="Disordered" evidence="10">
    <location>
        <begin position="1068"/>
        <end position="1099"/>
    </location>
</feature>
<keyword evidence="4 9" id="KW-0863">Zinc-finger</keyword>
<dbReference type="Pfam" id="PF00628">
    <property type="entry name" value="PHD"/>
    <property type="match status" value="2"/>
</dbReference>
<keyword evidence="6" id="KW-0805">Transcription regulation</keyword>
<feature type="region of interest" description="Disordered" evidence="10">
    <location>
        <begin position="1250"/>
        <end position="1289"/>
    </location>
</feature>
<evidence type="ECO:0000256" key="7">
    <source>
        <dbReference type="ARBA" id="ARBA00023163"/>
    </source>
</evidence>
<dbReference type="EMBL" id="BGZK01000643">
    <property type="protein sequence ID" value="GBP54294.1"/>
    <property type="molecule type" value="Genomic_DNA"/>
</dbReference>
<feature type="region of interest" description="Disordered" evidence="10">
    <location>
        <begin position="1487"/>
        <end position="1540"/>
    </location>
</feature>
<feature type="region of interest" description="Disordered" evidence="10">
    <location>
        <begin position="1198"/>
        <end position="1222"/>
    </location>
</feature>
<feature type="region of interest" description="Disordered" evidence="10">
    <location>
        <begin position="1325"/>
        <end position="1426"/>
    </location>
</feature>
<dbReference type="PANTHER" id="PTHR45888:SF6">
    <property type="entry name" value="HL01030P-RELATED"/>
    <property type="match status" value="1"/>
</dbReference>
<evidence type="ECO:0000256" key="6">
    <source>
        <dbReference type="ARBA" id="ARBA00023015"/>
    </source>
</evidence>
<name>A0A4C1WW52_EUMVA</name>
<accession>A0A4C1WW52</accession>
<feature type="region of interest" description="Disordered" evidence="10">
    <location>
        <begin position="175"/>
        <end position="212"/>
    </location>
</feature>
<dbReference type="OrthoDB" id="308383at2759"/>
<evidence type="ECO:0000256" key="8">
    <source>
        <dbReference type="ARBA" id="ARBA00023242"/>
    </source>
</evidence>
<feature type="compositionally biased region" description="Polar residues" evidence="10">
    <location>
        <begin position="1251"/>
        <end position="1269"/>
    </location>
</feature>
<evidence type="ECO:0000256" key="4">
    <source>
        <dbReference type="ARBA" id="ARBA00022771"/>
    </source>
</evidence>
<dbReference type="SUPFAM" id="SSF57903">
    <property type="entry name" value="FYVE/PHD zinc finger"/>
    <property type="match status" value="6"/>
</dbReference>
<dbReference type="GO" id="GO:0045944">
    <property type="term" value="P:positive regulation of transcription by RNA polymerase II"/>
    <property type="evidence" value="ECO:0007669"/>
    <property type="project" value="TreeGrafter"/>
</dbReference>
<gene>
    <name evidence="12" type="ORF">EVAR_32641_1</name>
</gene>
<evidence type="ECO:0000256" key="10">
    <source>
        <dbReference type="SAM" id="MobiDB-lite"/>
    </source>
</evidence>
<protein>
    <recommendedName>
        <fullName evidence="11">PHD-type domain-containing protein</fullName>
    </recommendedName>
</protein>
<dbReference type="GO" id="GO:0042800">
    <property type="term" value="F:histone H3K4 methyltransferase activity"/>
    <property type="evidence" value="ECO:0007669"/>
    <property type="project" value="TreeGrafter"/>
</dbReference>
<dbReference type="InterPro" id="IPR019787">
    <property type="entry name" value="Znf_PHD-finger"/>
</dbReference>
<feature type="compositionally biased region" description="Low complexity" evidence="10">
    <location>
        <begin position="1493"/>
        <end position="1525"/>
    </location>
</feature>
<keyword evidence="8" id="KW-0539">Nucleus</keyword>
<feature type="domain" description="PHD-type" evidence="11">
    <location>
        <begin position="764"/>
        <end position="814"/>
    </location>
</feature>
<feature type="domain" description="PHD-type" evidence="11">
    <location>
        <begin position="714"/>
        <end position="767"/>
    </location>
</feature>
<feature type="compositionally biased region" description="Low complexity" evidence="10">
    <location>
        <begin position="1275"/>
        <end position="1289"/>
    </location>
</feature>
<feature type="compositionally biased region" description="Low complexity" evidence="10">
    <location>
        <begin position="183"/>
        <end position="206"/>
    </location>
</feature>
<dbReference type="CDD" id="cd15509">
    <property type="entry name" value="PHD1_KMT2C_like"/>
    <property type="match status" value="1"/>
</dbReference>
<comment type="caution">
    <text evidence="12">The sequence shown here is derived from an EMBL/GenBank/DDBJ whole genome shotgun (WGS) entry which is preliminary data.</text>
</comment>
<keyword evidence="3" id="KW-0677">Repeat</keyword>
<evidence type="ECO:0000256" key="9">
    <source>
        <dbReference type="PROSITE-ProRule" id="PRU00146"/>
    </source>
</evidence>
<keyword evidence="2" id="KW-0479">Metal-binding</keyword>
<dbReference type="InterPro" id="IPR013083">
    <property type="entry name" value="Znf_RING/FYVE/PHD"/>
</dbReference>
<dbReference type="Gene3D" id="3.30.40.10">
    <property type="entry name" value="Zinc/RING finger domain, C3HC4 (zinc finger)"/>
    <property type="match status" value="6"/>
</dbReference>
<feature type="compositionally biased region" description="Low complexity" evidence="10">
    <location>
        <begin position="1332"/>
        <end position="1342"/>
    </location>
</feature>
<keyword evidence="7" id="KW-0804">Transcription</keyword>
<evidence type="ECO:0000256" key="2">
    <source>
        <dbReference type="ARBA" id="ARBA00022723"/>
    </source>
</evidence>
<feature type="domain" description="PHD-type" evidence="11">
    <location>
        <begin position="838"/>
        <end position="893"/>
    </location>
</feature>
<dbReference type="Gene3D" id="1.10.30.10">
    <property type="entry name" value="High mobility group box domain"/>
    <property type="match status" value="1"/>
</dbReference>
<dbReference type="CDD" id="cd15514">
    <property type="entry name" value="PHD6_KMT2C_like"/>
    <property type="match status" value="1"/>
</dbReference>
<comment type="subcellular location">
    <subcellularLocation>
        <location evidence="1">Nucleus</location>
    </subcellularLocation>
</comment>
<feature type="compositionally biased region" description="Basic and acidic residues" evidence="10">
    <location>
        <begin position="990"/>
        <end position="1004"/>
    </location>
</feature>
<dbReference type="PROSITE" id="PS50016">
    <property type="entry name" value="ZF_PHD_2"/>
    <property type="match status" value="5"/>
</dbReference>
<dbReference type="GO" id="GO:0044666">
    <property type="term" value="C:MLL3/4 complex"/>
    <property type="evidence" value="ECO:0007669"/>
    <property type="project" value="TreeGrafter"/>
</dbReference>
<feature type="compositionally biased region" description="Polar residues" evidence="10">
    <location>
        <begin position="1526"/>
        <end position="1540"/>
    </location>
</feature>
<feature type="compositionally biased region" description="Basic residues" evidence="10">
    <location>
        <begin position="1089"/>
        <end position="1099"/>
    </location>
</feature>
<dbReference type="GO" id="GO:0008270">
    <property type="term" value="F:zinc ion binding"/>
    <property type="evidence" value="ECO:0007669"/>
    <property type="project" value="UniProtKB-KW"/>
</dbReference>
<dbReference type="SMART" id="SM00249">
    <property type="entry name" value="PHD"/>
    <property type="match status" value="6"/>
</dbReference>
<feature type="compositionally biased region" description="Polar residues" evidence="10">
    <location>
        <begin position="1343"/>
        <end position="1354"/>
    </location>
</feature>
<evidence type="ECO:0000256" key="5">
    <source>
        <dbReference type="ARBA" id="ARBA00022833"/>
    </source>
</evidence>